<proteinExistence type="evidence at transcript level"/>
<protein>
    <submittedName>
        <fullName evidence="2">Uncharacterized protein</fullName>
    </submittedName>
</protein>
<dbReference type="EMBL" id="JU976412">
    <property type="protein sequence ID" value="AFJ69159.1"/>
    <property type="molecule type" value="mRNA"/>
</dbReference>
<dbReference type="AlphaFoldDB" id="I2CQH6"/>
<feature type="non-terminal residue" evidence="2">
    <location>
        <position position="1"/>
    </location>
</feature>
<accession>I2CQH6</accession>
<organism evidence="2">
    <name type="scientific">Nannochloropsis gaditana (strain CCMP526)</name>
    <name type="common">Green microalga</name>
    <name type="synonym">Microchloropsis gaditana</name>
    <dbReference type="NCBI Taxonomy" id="1093141"/>
    <lineage>
        <taxon>Eukaryota</taxon>
        <taxon>Sar</taxon>
        <taxon>Stramenopiles</taxon>
        <taxon>Ochrophyta</taxon>
        <taxon>Eustigmatophyceae</taxon>
        <taxon>Eustigmatales</taxon>
        <taxon>Monodopsidaceae</taxon>
        <taxon>Nannochloropsis</taxon>
    </lineage>
</organism>
<gene>
    <name evidence="2" type="ORF">NGATSA_3047900</name>
</gene>
<sequence>GRGRGGGGAGVGRWQAQHYLADHPGLRKEVHPQIQPVPYPPSRPGCHCQPRRGHCPLSTSRRFPSSGAHRLWSHVGRGRIEECPSHPKACLGR</sequence>
<reference evidence="2" key="1">
    <citation type="journal article" date="2012" name="Bioengineered">
        <title>Additional insights into the genome of the oleaginous model alga Nannochloropsis gaditana.</title>
        <authorList>
            <person name="Jinkerson R.E."/>
            <person name="Radakovits R."/>
            <person name="Posewitz M.C."/>
        </authorList>
    </citation>
    <scope>NUCLEOTIDE SEQUENCE</scope>
    <source>
        <strain evidence="2">CCMP526</strain>
    </source>
</reference>
<reference evidence="2" key="2">
    <citation type="journal article" date="2012" name="Nat. Commun.">
        <title>Draft genome sequence and genetic transformation of the oleaginous alga Nannochloropis gaditana.</title>
        <authorList>
            <person name="Radakovits R."/>
            <person name="Jinkerson R.E."/>
            <person name="Fuerstenberg S.I."/>
            <person name="Tae H."/>
            <person name="Settlage R.E."/>
            <person name="Boore J.L."/>
            <person name="Posewitz M.C."/>
        </authorList>
    </citation>
    <scope>NUCLEOTIDE SEQUENCE</scope>
    <source>
        <strain evidence="2">CCMP526</strain>
    </source>
</reference>
<feature type="compositionally biased region" description="Basic and acidic residues" evidence="1">
    <location>
        <begin position="22"/>
        <end position="31"/>
    </location>
</feature>
<evidence type="ECO:0000313" key="2">
    <source>
        <dbReference type="EMBL" id="AFJ69159.1"/>
    </source>
</evidence>
<feature type="region of interest" description="Disordered" evidence="1">
    <location>
        <begin position="22"/>
        <end position="45"/>
    </location>
</feature>
<evidence type="ECO:0000256" key="1">
    <source>
        <dbReference type="SAM" id="MobiDB-lite"/>
    </source>
</evidence>
<name>I2CQH6_NANGC</name>
<feature type="non-terminal residue" evidence="2">
    <location>
        <position position="93"/>
    </location>
</feature>